<keyword evidence="1" id="KW-0175">Coiled coil</keyword>
<dbReference type="OrthoDB" id="5377009at2759"/>
<feature type="region of interest" description="Disordered" evidence="2">
    <location>
        <begin position="78"/>
        <end position="119"/>
    </location>
</feature>
<dbReference type="Proteomes" id="UP000606974">
    <property type="component" value="Unassembled WGS sequence"/>
</dbReference>
<feature type="compositionally biased region" description="Polar residues" evidence="2">
    <location>
        <begin position="153"/>
        <end position="180"/>
    </location>
</feature>
<feature type="region of interest" description="Disordered" evidence="2">
    <location>
        <begin position="1"/>
        <end position="45"/>
    </location>
</feature>
<gene>
    <name evidence="3" type="ORF">GJ744_000053</name>
</gene>
<evidence type="ECO:0000256" key="1">
    <source>
        <dbReference type="SAM" id="Coils"/>
    </source>
</evidence>
<feature type="region of interest" description="Disordered" evidence="2">
    <location>
        <begin position="149"/>
        <end position="184"/>
    </location>
</feature>
<dbReference type="EMBL" id="JAACFV010000001">
    <property type="protein sequence ID" value="KAF7514283.1"/>
    <property type="molecule type" value="Genomic_DNA"/>
</dbReference>
<evidence type="ECO:0000256" key="2">
    <source>
        <dbReference type="SAM" id="MobiDB-lite"/>
    </source>
</evidence>
<proteinExistence type="predicted"/>
<evidence type="ECO:0000313" key="3">
    <source>
        <dbReference type="EMBL" id="KAF7514283.1"/>
    </source>
</evidence>
<feature type="compositionally biased region" description="Basic and acidic residues" evidence="2">
    <location>
        <begin position="93"/>
        <end position="112"/>
    </location>
</feature>
<feature type="coiled-coil region" evidence="1">
    <location>
        <begin position="261"/>
        <end position="309"/>
    </location>
</feature>
<name>A0A8H7AS07_9EURO</name>
<reference evidence="3" key="1">
    <citation type="submission" date="2020-02" db="EMBL/GenBank/DDBJ databases">
        <authorList>
            <person name="Palmer J.M."/>
        </authorList>
    </citation>
    <scope>NUCLEOTIDE SEQUENCE</scope>
    <source>
        <strain evidence="3">EPUS1.4</strain>
        <tissue evidence="3">Thallus</tissue>
    </source>
</reference>
<comment type="caution">
    <text evidence="3">The sequence shown here is derived from an EMBL/GenBank/DDBJ whole genome shotgun (WGS) entry which is preliminary data.</text>
</comment>
<sequence>MLAHLPHPTLHPTYPSPTDGITENESQTRRYPPTATPPLDSHHRSNTTIDFVSIIPSSRSSSPSRSSVLLPFLHFGKDRSTSPEPVSPEEAAEFEHTYTGENSPRGKGDTRSGKLANWFSGSSEPVNITLIPSPVKEKHDPFFDFAEMERGSARSSLSPESDSMTKRPQSRLQKSSSTLSVAKKNQAGSSKFTFWKSKPATNSEKSTLEEDELTRLEVQTALFQSGMTVEPSIEGFKSLQANAESVICRFQSAYRKSLQSVREVTSEKNVLMDELEAAQTRSEHLKLQLANMAAEAAKQKSAMQSMTEEVVALRCKLREDAEFRSRSLRIVTKDQSDANESESLPDGYQQEKRQSGGSFFSHESSSDSVFSQAPLGTCTPISAADTSPELYQAPRFDSLQGDHLKECQNCHGVQRSEAWDVVHLLKEESRALKARIAQCESANEDALSLLDIVSTVR</sequence>
<feature type="region of interest" description="Disordered" evidence="2">
    <location>
        <begin position="334"/>
        <end position="367"/>
    </location>
</feature>
<keyword evidence="4" id="KW-1185">Reference proteome</keyword>
<feature type="compositionally biased region" description="Low complexity" evidence="2">
    <location>
        <begin position="355"/>
        <end position="367"/>
    </location>
</feature>
<dbReference type="AlphaFoldDB" id="A0A8H7AS07"/>
<protein>
    <submittedName>
        <fullName evidence="3">Uncharacterized protein</fullName>
    </submittedName>
</protein>
<evidence type="ECO:0000313" key="4">
    <source>
        <dbReference type="Proteomes" id="UP000606974"/>
    </source>
</evidence>
<feature type="compositionally biased region" description="Low complexity" evidence="2">
    <location>
        <begin position="1"/>
        <end position="18"/>
    </location>
</feature>
<organism evidence="3 4">
    <name type="scientific">Endocarpon pusillum</name>
    <dbReference type="NCBI Taxonomy" id="364733"/>
    <lineage>
        <taxon>Eukaryota</taxon>
        <taxon>Fungi</taxon>
        <taxon>Dikarya</taxon>
        <taxon>Ascomycota</taxon>
        <taxon>Pezizomycotina</taxon>
        <taxon>Eurotiomycetes</taxon>
        <taxon>Chaetothyriomycetidae</taxon>
        <taxon>Verrucariales</taxon>
        <taxon>Verrucariaceae</taxon>
        <taxon>Endocarpon</taxon>
    </lineage>
</organism>
<accession>A0A8H7AS07</accession>